<reference evidence="14" key="1">
    <citation type="submission" date="2012-07" db="EMBL/GenBank/DDBJ databases">
        <title>Genome of the Chinese tree shrew, a rising model animal genetically related to primates.</title>
        <authorList>
            <person name="Zhang G."/>
            <person name="Fan Y."/>
            <person name="Yao Y."/>
            <person name="Huang Z."/>
        </authorList>
    </citation>
    <scope>NUCLEOTIDE SEQUENCE [LARGE SCALE GENOMIC DNA]</scope>
</reference>
<evidence type="ECO:0000256" key="3">
    <source>
        <dbReference type="ARBA" id="ARBA00004673"/>
    </source>
</evidence>
<dbReference type="UniPathway" id="UPA00705"/>
<keyword evidence="6 12" id="KW-0812">Transmembrane</keyword>
<dbReference type="GO" id="GO:0005412">
    <property type="term" value="F:D-glucose:sodium symporter activity"/>
    <property type="evidence" value="ECO:0007669"/>
    <property type="project" value="TreeGrafter"/>
</dbReference>
<dbReference type="Gene3D" id="1.20.1730.10">
    <property type="entry name" value="Sodium/glucose cotransporter"/>
    <property type="match status" value="2"/>
</dbReference>
<dbReference type="InterPro" id="IPR038377">
    <property type="entry name" value="Na/Glc_symporter_sf"/>
</dbReference>
<dbReference type="InterPro" id="IPR001734">
    <property type="entry name" value="Na/solute_symporter"/>
</dbReference>
<evidence type="ECO:0000256" key="2">
    <source>
        <dbReference type="ARBA" id="ARBA00004434"/>
    </source>
</evidence>
<dbReference type="NCBIfam" id="TIGR00813">
    <property type="entry name" value="sss"/>
    <property type="match status" value="1"/>
</dbReference>
<dbReference type="Pfam" id="PF00474">
    <property type="entry name" value="SSF"/>
    <property type="match status" value="2"/>
</dbReference>
<proteinExistence type="inferred from homology"/>
<comment type="similarity">
    <text evidence="5">Belongs to the cytochrome c oxidase IV family.</text>
</comment>
<accession>L9JH79</accession>
<dbReference type="GO" id="GO:0045277">
    <property type="term" value="C:respiratory chain complex IV"/>
    <property type="evidence" value="ECO:0007669"/>
    <property type="project" value="InterPro"/>
</dbReference>
<dbReference type="InParanoid" id="L9JH79"/>
<keyword evidence="7 12" id="KW-1133">Transmembrane helix</keyword>
<feature type="transmembrane region" description="Helical" evidence="12">
    <location>
        <begin position="126"/>
        <end position="145"/>
    </location>
</feature>
<organism evidence="13 14">
    <name type="scientific">Tupaia chinensis</name>
    <name type="common">Chinese tree shrew</name>
    <name type="synonym">Tupaia belangeri chinensis</name>
    <dbReference type="NCBI Taxonomy" id="246437"/>
    <lineage>
        <taxon>Eukaryota</taxon>
        <taxon>Metazoa</taxon>
        <taxon>Chordata</taxon>
        <taxon>Craniata</taxon>
        <taxon>Vertebrata</taxon>
        <taxon>Euteleostomi</taxon>
        <taxon>Mammalia</taxon>
        <taxon>Eutheria</taxon>
        <taxon>Euarchontoglires</taxon>
        <taxon>Scandentia</taxon>
        <taxon>Tupaiidae</taxon>
        <taxon>Tupaia</taxon>
    </lineage>
</organism>
<feature type="transmembrane region" description="Helical" evidence="12">
    <location>
        <begin position="61"/>
        <end position="82"/>
    </location>
</feature>
<feature type="transmembrane region" description="Helical" evidence="12">
    <location>
        <begin position="232"/>
        <end position="250"/>
    </location>
</feature>
<dbReference type="PROSITE" id="PS50283">
    <property type="entry name" value="NA_SOLUT_SYMP_3"/>
    <property type="match status" value="1"/>
</dbReference>
<dbReference type="GO" id="GO:0006123">
    <property type="term" value="P:mitochondrial electron transport, cytochrome c to oxygen"/>
    <property type="evidence" value="ECO:0007669"/>
    <property type="project" value="InterPro"/>
</dbReference>
<keyword evidence="14" id="KW-1185">Reference proteome</keyword>
<comment type="pathway">
    <text evidence="3">Energy metabolism; oxidative phosphorylation.</text>
</comment>
<feature type="region of interest" description="Disordered" evidence="11">
    <location>
        <begin position="1"/>
        <end position="22"/>
    </location>
</feature>
<dbReference type="InterPro" id="IPR036639">
    <property type="entry name" value="Cyt_c_oxidase_su4_sf"/>
</dbReference>
<evidence type="ECO:0000256" key="6">
    <source>
        <dbReference type="ARBA" id="ARBA00022692"/>
    </source>
</evidence>
<name>L9JH79_TUPCH</name>
<dbReference type="Proteomes" id="UP000011518">
    <property type="component" value="Unassembled WGS sequence"/>
</dbReference>
<comment type="subcellular location">
    <subcellularLocation>
        <location evidence="1">Membrane</location>
        <topology evidence="1">Multi-pass membrane protein</topology>
    </subcellularLocation>
    <subcellularLocation>
        <location evidence="2">Mitochondrion inner membrane</location>
        <topology evidence="2">Single-pass membrane protein</topology>
    </subcellularLocation>
</comment>
<evidence type="ECO:0000256" key="7">
    <source>
        <dbReference type="ARBA" id="ARBA00022989"/>
    </source>
</evidence>
<keyword evidence="9 12" id="KW-0472">Membrane</keyword>
<dbReference type="EMBL" id="KB320991">
    <property type="protein sequence ID" value="ELW49659.1"/>
    <property type="molecule type" value="Genomic_DNA"/>
</dbReference>
<evidence type="ECO:0000256" key="4">
    <source>
        <dbReference type="ARBA" id="ARBA00006434"/>
    </source>
</evidence>
<dbReference type="PANTHER" id="PTHR11819:SF110">
    <property type="entry name" value="GENE 5134-RELATED"/>
    <property type="match status" value="1"/>
</dbReference>
<feature type="transmembrane region" description="Helical" evidence="12">
    <location>
        <begin position="89"/>
        <end position="106"/>
    </location>
</feature>
<feature type="transmembrane region" description="Helical" evidence="12">
    <location>
        <begin position="157"/>
        <end position="178"/>
    </location>
</feature>
<evidence type="ECO:0000256" key="9">
    <source>
        <dbReference type="ARBA" id="ARBA00023136"/>
    </source>
</evidence>
<evidence type="ECO:0000256" key="8">
    <source>
        <dbReference type="ARBA" id="ARBA00023128"/>
    </source>
</evidence>
<evidence type="ECO:0000256" key="11">
    <source>
        <dbReference type="SAM" id="MobiDB-lite"/>
    </source>
</evidence>
<dbReference type="SUPFAM" id="SSF81406">
    <property type="entry name" value="Mitochondrial cytochrome c oxidase subunit IV"/>
    <property type="match status" value="1"/>
</dbReference>
<dbReference type="Gene3D" id="1.10.442.10">
    <property type="entry name" value="Cytochrome c oxidase subunit IV"/>
    <property type="match status" value="1"/>
</dbReference>
<keyword evidence="8" id="KW-0496">Mitochondrion</keyword>
<evidence type="ECO:0000256" key="12">
    <source>
        <dbReference type="SAM" id="Phobius"/>
    </source>
</evidence>
<gene>
    <name evidence="13" type="ORF">TREES_T100005549</name>
</gene>
<dbReference type="PANTHER" id="PTHR11819">
    <property type="entry name" value="SOLUTE CARRIER FAMILY 5"/>
    <property type="match status" value="1"/>
</dbReference>
<evidence type="ECO:0000256" key="10">
    <source>
        <dbReference type="RuleBase" id="RU362091"/>
    </source>
</evidence>
<protein>
    <submittedName>
        <fullName evidence="13">Sodium/glucose cotransporter 1</fullName>
    </submittedName>
</protein>
<dbReference type="Pfam" id="PF02936">
    <property type="entry name" value="COX4"/>
    <property type="match status" value="1"/>
</dbReference>
<evidence type="ECO:0000256" key="1">
    <source>
        <dbReference type="ARBA" id="ARBA00004141"/>
    </source>
</evidence>
<evidence type="ECO:0000313" key="13">
    <source>
        <dbReference type="EMBL" id="ELW49659.1"/>
    </source>
</evidence>
<dbReference type="AlphaFoldDB" id="L9JH79"/>
<dbReference type="InterPro" id="IPR004203">
    <property type="entry name" value="Cyt_c_oxidase_su4_fam"/>
</dbReference>
<comment type="similarity">
    <text evidence="4 10">Belongs to the sodium:solute symporter (SSF) (TC 2.A.21) family.</text>
</comment>
<feature type="compositionally biased region" description="Polar residues" evidence="11">
    <location>
        <begin position="1"/>
        <end position="11"/>
    </location>
</feature>
<sequence length="448" mass="49392">MPRGSSQNALRGTSEPLPPPVQAARIARPGNATMDRKHQGIASNWSSMGIGVHSPLDSLVLSVYLLLVVGVGLKIGISLFATNIGIGHLMGLAGIGASSGIAAGAFEWNVVTLPEYLRKRFGGFRIQLLLCILYLFLYIFNRILLEICSGAIFLRMVWGMDVYLSTMVLLTIAGMYTITAFSEVEGYEGLLKKFFHAIPSVVSDGNWTADPQCYIPRPDSFHIFRDAISGDFPWPGMVFGISILSLYYWCADQVFVQRCLAAKNTSHVKGSCILCGYLKLLPMFTIVMPGMISRIMSPDRVACVVPSECYKYCGSTVGCNPSAYPELVVELLPSGIRGLMLCALCASLMSSLTSVFNSCSALFTLNIYHRLRPVATEKELMVTGSQKALKEKEKASWNSLSGHEKGPILHTFNKDWVATQTKRVLDMKVSPIQGFSTRWDYDKNEWQM</sequence>
<dbReference type="GO" id="GO:0005743">
    <property type="term" value="C:mitochondrial inner membrane"/>
    <property type="evidence" value="ECO:0007669"/>
    <property type="project" value="UniProtKB-SubCell"/>
</dbReference>
<reference evidence="14" key="2">
    <citation type="journal article" date="2013" name="Nat. Commun.">
        <title>Genome of the Chinese tree shrew.</title>
        <authorList>
            <person name="Fan Y."/>
            <person name="Huang Z.Y."/>
            <person name="Cao C.C."/>
            <person name="Chen C.S."/>
            <person name="Chen Y.X."/>
            <person name="Fan D.D."/>
            <person name="He J."/>
            <person name="Hou H.L."/>
            <person name="Hu L."/>
            <person name="Hu X.T."/>
            <person name="Jiang X.T."/>
            <person name="Lai R."/>
            <person name="Lang Y.S."/>
            <person name="Liang B."/>
            <person name="Liao S.G."/>
            <person name="Mu D."/>
            <person name="Ma Y.Y."/>
            <person name="Niu Y.Y."/>
            <person name="Sun X.Q."/>
            <person name="Xia J.Q."/>
            <person name="Xiao J."/>
            <person name="Xiong Z.Q."/>
            <person name="Xu L."/>
            <person name="Yang L."/>
            <person name="Zhang Y."/>
            <person name="Zhao W."/>
            <person name="Zhao X.D."/>
            <person name="Zheng Y.T."/>
            <person name="Zhou J.M."/>
            <person name="Zhu Y.B."/>
            <person name="Zhang G.J."/>
            <person name="Wang J."/>
            <person name="Yao Y.G."/>
        </authorList>
    </citation>
    <scope>NUCLEOTIDE SEQUENCE [LARGE SCALE GENOMIC DNA]</scope>
</reference>
<dbReference type="STRING" id="246437.L9JH79"/>
<dbReference type="GO" id="GO:0005886">
    <property type="term" value="C:plasma membrane"/>
    <property type="evidence" value="ECO:0007669"/>
    <property type="project" value="TreeGrafter"/>
</dbReference>
<evidence type="ECO:0000313" key="14">
    <source>
        <dbReference type="Proteomes" id="UP000011518"/>
    </source>
</evidence>
<feature type="transmembrane region" description="Helical" evidence="12">
    <location>
        <begin position="271"/>
        <end position="292"/>
    </location>
</feature>
<evidence type="ECO:0000256" key="5">
    <source>
        <dbReference type="ARBA" id="ARBA00008135"/>
    </source>
</evidence>